<evidence type="ECO:0000256" key="6">
    <source>
        <dbReference type="ARBA" id="ARBA00023136"/>
    </source>
</evidence>
<evidence type="ECO:0000256" key="4">
    <source>
        <dbReference type="ARBA" id="ARBA00022692"/>
    </source>
</evidence>
<keyword evidence="4 7" id="KW-0812">Transmembrane</keyword>
<feature type="transmembrane region" description="Helical" evidence="7">
    <location>
        <begin position="458"/>
        <end position="479"/>
    </location>
</feature>
<reference evidence="8 9" key="1">
    <citation type="submission" date="2016-10" db="EMBL/GenBank/DDBJ databases">
        <authorList>
            <person name="de Groot N.N."/>
        </authorList>
    </citation>
    <scope>NUCLEOTIDE SEQUENCE [LARGE SCALE GENOMIC DNA]</scope>
    <source>
        <strain evidence="8 9">DSM 27630</strain>
    </source>
</reference>
<gene>
    <name evidence="8" type="ORF">SAMN04489868_10291</name>
</gene>
<evidence type="ECO:0000256" key="3">
    <source>
        <dbReference type="ARBA" id="ARBA00022475"/>
    </source>
</evidence>
<evidence type="ECO:0000256" key="5">
    <source>
        <dbReference type="ARBA" id="ARBA00022989"/>
    </source>
</evidence>
<name>A0A1I3AZ60_9LACT</name>
<feature type="transmembrane region" description="Helical" evidence="7">
    <location>
        <begin position="42"/>
        <end position="62"/>
    </location>
</feature>
<feature type="transmembrane region" description="Helical" evidence="7">
    <location>
        <begin position="200"/>
        <end position="221"/>
    </location>
</feature>
<feature type="transmembrane region" description="Helical" evidence="7">
    <location>
        <begin position="233"/>
        <end position="259"/>
    </location>
</feature>
<dbReference type="Gene3D" id="1.20.1740.10">
    <property type="entry name" value="Amino acid/polyamine transporter I"/>
    <property type="match status" value="1"/>
</dbReference>
<evidence type="ECO:0000256" key="2">
    <source>
        <dbReference type="ARBA" id="ARBA00022448"/>
    </source>
</evidence>
<dbReference type="PANTHER" id="PTHR42770:SF15">
    <property type="entry name" value="GLUTAMATE_GAMMA-AMINOBUTYRATE ANTIPORTER-RELATED"/>
    <property type="match status" value="1"/>
</dbReference>
<dbReference type="GO" id="GO:0005886">
    <property type="term" value="C:plasma membrane"/>
    <property type="evidence" value="ECO:0007669"/>
    <property type="project" value="UniProtKB-SubCell"/>
</dbReference>
<keyword evidence="6 7" id="KW-0472">Membrane</keyword>
<comment type="subcellular location">
    <subcellularLocation>
        <location evidence="1">Cell membrane</location>
        <topology evidence="1">Multi-pass membrane protein</topology>
    </subcellularLocation>
</comment>
<dbReference type="Proteomes" id="UP000198668">
    <property type="component" value="Unassembled WGS sequence"/>
</dbReference>
<dbReference type="InterPro" id="IPR002293">
    <property type="entry name" value="AA/rel_permease1"/>
</dbReference>
<feature type="transmembrane region" description="Helical" evidence="7">
    <location>
        <begin position="83"/>
        <end position="103"/>
    </location>
</feature>
<feature type="transmembrane region" description="Helical" evidence="7">
    <location>
        <begin position="279"/>
        <end position="309"/>
    </location>
</feature>
<dbReference type="RefSeq" id="WP_092090903.1">
    <property type="nucleotide sequence ID" value="NZ_FOQE01000002.1"/>
</dbReference>
<dbReference type="OrthoDB" id="9791588at2"/>
<organism evidence="8 9">
    <name type="scientific">Pisciglobus halotolerans</name>
    <dbReference type="NCBI Taxonomy" id="745365"/>
    <lineage>
        <taxon>Bacteria</taxon>
        <taxon>Bacillati</taxon>
        <taxon>Bacillota</taxon>
        <taxon>Bacilli</taxon>
        <taxon>Lactobacillales</taxon>
        <taxon>Carnobacteriaceae</taxon>
    </lineage>
</organism>
<proteinExistence type="predicted"/>
<sequence>MSETRGKMKPISFLLMTFTAVFSFGTIINASASIGMAAVPTFLFATIFYFFPFTLMIGEFAAAHGDSESGVYSWIRTALGEKMAFLGSWSYFFVNLFFFTSLLPQTLIYASYTFLGRNIFGGANGTVIISLLSIALFWLATYVSIKGVGWISKVTDLSGIARLLMGIGFIILALAVVFLLGEKPAQHFTTETVVTANMNWNYLTTLAWVLQAVGGAEAVGVYVKDIKGGNKSFLKTIVGAALAIGIIYALGAVAVGMILPAETLQDNYSNALFDAFGILGAHFGISSGIVIRIVGFIMMLSSVGSLVLWTAAPVKILFSEIPEGIFGKWVSKTNEEGNPTNALLLQGAIVTILMIIPALGVGSIDTFLKTLINMTAATSLIPVLFLLLAYIMMRVKLDELPRSFKMGSRKVGIAVGVMLLVFFLFAFIVSILPSPAALMAYFQTGYVAEGAANPLFTLLYNALGVIIFVGFAYVCYANYEKKLGGDYSETVKKMGK</sequence>
<dbReference type="GO" id="GO:0022857">
    <property type="term" value="F:transmembrane transporter activity"/>
    <property type="evidence" value="ECO:0007669"/>
    <property type="project" value="InterPro"/>
</dbReference>
<dbReference type="EMBL" id="FOQE01000002">
    <property type="protein sequence ID" value="SFH54691.1"/>
    <property type="molecule type" value="Genomic_DNA"/>
</dbReference>
<evidence type="ECO:0000256" key="7">
    <source>
        <dbReference type="SAM" id="Phobius"/>
    </source>
</evidence>
<dbReference type="Pfam" id="PF13520">
    <property type="entry name" value="AA_permease_2"/>
    <property type="match status" value="1"/>
</dbReference>
<keyword evidence="5 7" id="KW-1133">Transmembrane helix</keyword>
<evidence type="ECO:0000256" key="1">
    <source>
        <dbReference type="ARBA" id="ARBA00004651"/>
    </source>
</evidence>
<feature type="transmembrane region" description="Helical" evidence="7">
    <location>
        <begin position="411"/>
        <end position="438"/>
    </location>
</feature>
<feature type="transmembrane region" description="Helical" evidence="7">
    <location>
        <begin position="123"/>
        <end position="145"/>
    </location>
</feature>
<dbReference type="PIRSF" id="PIRSF006060">
    <property type="entry name" value="AA_transporter"/>
    <property type="match status" value="1"/>
</dbReference>
<dbReference type="PANTHER" id="PTHR42770">
    <property type="entry name" value="AMINO ACID TRANSPORTER-RELATED"/>
    <property type="match status" value="1"/>
</dbReference>
<dbReference type="AlphaFoldDB" id="A0A1I3AZ60"/>
<evidence type="ECO:0000313" key="8">
    <source>
        <dbReference type="EMBL" id="SFH54691.1"/>
    </source>
</evidence>
<evidence type="ECO:0000313" key="9">
    <source>
        <dbReference type="Proteomes" id="UP000198668"/>
    </source>
</evidence>
<accession>A0A1I3AZ60</accession>
<keyword evidence="2" id="KW-0813">Transport</keyword>
<feature type="transmembrane region" description="Helical" evidence="7">
    <location>
        <begin position="370"/>
        <end position="391"/>
    </location>
</feature>
<feature type="transmembrane region" description="Helical" evidence="7">
    <location>
        <begin position="157"/>
        <end position="180"/>
    </location>
</feature>
<feature type="transmembrane region" description="Helical" evidence="7">
    <location>
        <begin position="12"/>
        <end position="36"/>
    </location>
</feature>
<feature type="transmembrane region" description="Helical" evidence="7">
    <location>
        <begin position="342"/>
        <end position="364"/>
    </location>
</feature>
<protein>
    <submittedName>
        <fullName evidence="8">Amino acid transporter</fullName>
    </submittedName>
</protein>
<dbReference type="InterPro" id="IPR050367">
    <property type="entry name" value="APC_superfamily"/>
</dbReference>
<keyword evidence="3" id="KW-1003">Cell membrane</keyword>
<keyword evidence="9" id="KW-1185">Reference proteome</keyword>